<evidence type="ECO:0000256" key="6">
    <source>
        <dbReference type="ARBA" id="ARBA00022763"/>
    </source>
</evidence>
<gene>
    <name evidence="12" type="primary">Psme4</name>
</gene>
<dbReference type="InterPro" id="IPR035309">
    <property type="entry name" value="PSME4"/>
</dbReference>
<proteinExistence type="evidence at transcript level"/>
<dbReference type="GO" id="GO:0005829">
    <property type="term" value="C:cytosol"/>
    <property type="evidence" value="ECO:0007669"/>
    <property type="project" value="TreeGrafter"/>
</dbReference>
<feature type="domain" description="Proteasome activator complex subunit 4-like HEAT repeat-like" evidence="11">
    <location>
        <begin position="1185"/>
        <end position="1470"/>
    </location>
</feature>
<evidence type="ECO:0000313" key="12">
    <source>
        <dbReference type="EMBL" id="CAB3265251.1"/>
    </source>
</evidence>
<dbReference type="InterPro" id="IPR016024">
    <property type="entry name" value="ARM-type_fold"/>
</dbReference>
<dbReference type="GO" id="GO:0006281">
    <property type="term" value="P:DNA repair"/>
    <property type="evidence" value="ECO:0007669"/>
    <property type="project" value="UniProtKB-KW"/>
</dbReference>
<accession>A0A6F9DPZ3</accession>
<evidence type="ECO:0000259" key="11">
    <source>
        <dbReference type="Pfam" id="PF23096"/>
    </source>
</evidence>
<dbReference type="GO" id="GO:0016504">
    <property type="term" value="F:peptidase activator activity"/>
    <property type="evidence" value="ECO:0007669"/>
    <property type="project" value="InterPro"/>
</dbReference>
<evidence type="ECO:0000256" key="1">
    <source>
        <dbReference type="ARBA" id="ARBA00004123"/>
    </source>
</evidence>
<dbReference type="Pfam" id="PF11919">
    <property type="entry name" value="PSME4_C"/>
    <property type="match status" value="1"/>
</dbReference>
<dbReference type="GO" id="GO:0010499">
    <property type="term" value="P:proteasomal ubiquitin-independent protein catabolic process"/>
    <property type="evidence" value="ECO:0007669"/>
    <property type="project" value="TreeGrafter"/>
</dbReference>
<keyword evidence="7" id="KW-0234">DNA repair</keyword>
<feature type="domain" description="Proteasome activator complex subunit 4 C-terminal" evidence="9">
    <location>
        <begin position="1859"/>
        <end position="1945"/>
    </location>
</feature>
<dbReference type="PANTHER" id="PTHR32170:SF3">
    <property type="entry name" value="PROTEASOME ACTIVATOR COMPLEX SUBUNIT 4"/>
    <property type="match status" value="1"/>
</dbReference>
<evidence type="ECO:0000259" key="9">
    <source>
        <dbReference type="Pfam" id="PF11919"/>
    </source>
</evidence>
<feature type="domain" description="Proteasome activator Blm10 middle HEAT repeats region" evidence="10">
    <location>
        <begin position="324"/>
        <end position="824"/>
    </location>
</feature>
<evidence type="ECO:0000259" key="10">
    <source>
        <dbReference type="Pfam" id="PF16507"/>
    </source>
</evidence>
<evidence type="ECO:0000256" key="8">
    <source>
        <dbReference type="ARBA" id="ARBA00023242"/>
    </source>
</evidence>
<dbReference type="GO" id="GO:0005634">
    <property type="term" value="C:nucleus"/>
    <property type="evidence" value="ECO:0007669"/>
    <property type="project" value="UniProtKB-SubCell"/>
</dbReference>
<comment type="subcellular location">
    <subcellularLocation>
        <location evidence="2">Cytoplasm</location>
    </subcellularLocation>
    <subcellularLocation>
        <location evidence="1">Nucleus</location>
    </subcellularLocation>
</comment>
<dbReference type="InterPro" id="IPR021843">
    <property type="entry name" value="PSME4_C"/>
</dbReference>
<evidence type="ECO:0000256" key="4">
    <source>
        <dbReference type="ARBA" id="ARBA00022490"/>
    </source>
</evidence>
<evidence type="ECO:0000256" key="7">
    <source>
        <dbReference type="ARBA" id="ARBA00023204"/>
    </source>
</evidence>
<reference evidence="12" key="1">
    <citation type="submission" date="2020-04" db="EMBL/GenBank/DDBJ databases">
        <authorList>
            <person name="Neveu A P."/>
        </authorList>
    </citation>
    <scope>NUCLEOTIDE SEQUENCE</scope>
    <source>
        <tissue evidence="12">Whole embryo</tissue>
    </source>
</reference>
<protein>
    <submittedName>
        <fullName evidence="12">Proteasome activator complex subunit 4B</fullName>
    </submittedName>
</protein>
<dbReference type="Pfam" id="PF16507">
    <property type="entry name" value="HEAT_PSME4_mid"/>
    <property type="match status" value="1"/>
</dbReference>
<keyword evidence="8" id="KW-0539">Nucleus</keyword>
<dbReference type="SUPFAM" id="SSF48371">
    <property type="entry name" value="ARM repeat"/>
    <property type="match status" value="1"/>
</dbReference>
<dbReference type="EMBL" id="LR789389">
    <property type="protein sequence ID" value="CAB3265251.1"/>
    <property type="molecule type" value="mRNA"/>
</dbReference>
<evidence type="ECO:0000256" key="5">
    <source>
        <dbReference type="ARBA" id="ARBA00022737"/>
    </source>
</evidence>
<dbReference type="GO" id="GO:0070628">
    <property type="term" value="F:proteasome binding"/>
    <property type="evidence" value="ECO:0007669"/>
    <property type="project" value="InterPro"/>
</dbReference>
<keyword evidence="6" id="KW-0227">DNA damage</keyword>
<keyword evidence="12" id="KW-0647">Proteasome</keyword>
<organism evidence="12">
    <name type="scientific">Phallusia mammillata</name>
    <dbReference type="NCBI Taxonomy" id="59560"/>
    <lineage>
        <taxon>Eukaryota</taxon>
        <taxon>Metazoa</taxon>
        <taxon>Chordata</taxon>
        <taxon>Tunicata</taxon>
        <taxon>Ascidiacea</taxon>
        <taxon>Phlebobranchia</taxon>
        <taxon>Ascidiidae</taxon>
        <taxon>Phallusia</taxon>
    </lineage>
</organism>
<evidence type="ECO:0000256" key="2">
    <source>
        <dbReference type="ARBA" id="ARBA00004496"/>
    </source>
</evidence>
<evidence type="ECO:0000256" key="3">
    <source>
        <dbReference type="ARBA" id="ARBA00005739"/>
    </source>
</evidence>
<sequence length="1945" mass="223607">MLNMNDNKGLQSFNMERCESTPQTEVVYNKHLPYSDCIIEESNHALSAIKTNLLKAVFLRDLRPGVIYWTSQLTRYIRLYGLKFTKEDHVLFVKLFYELITLPHLEGVLVEQFANILVKLLKKRELLTRSDVTLDWKPLHKLSERLSYSKMEPMGLEWIPQNMDSKLRSLIRNCRSLFPPETTRDMLDEWRPLLCPYDIVMGKGCLYLDLFLPTLVFDESQQNASWKLWIEEFLTLWKNVRNGPSWEKHFVNLFARLAHNNIGLIDWRPVIDTLFTRVLRSFQLPVGKLQHTTALAQALPMDTCCLWIVSMFGGPATECILKNLKCLIDASESYFHPSNHGRWVTNLSSFLQQLTVKFSARLFRERHKKKFWEPKIPESHLIRDEDIEAFVEILKPVTVLMLYGKLGSLVGSRVLQILAFLKPESIVPLLLEKTYIALETLTEPHQARACLSALSSTLGPGIHGYPEIRNHIIPLLLQCLPAIDPNDLPKSMYAFQFISTCMSLIPVVDCSEAVEYKPGLSEDEKRLCYSTSGFKDFALQFLDRCFMFLESLSQEHGAQSHEHTEDTEHHTTTTENLTKKLLVTSASLLLQQSSLDIYSSCLKRVFEFSTNNLLEGNAALSTASSLFAATVKANPSKAYALFIPHFCELIIDHFQENVDAKTEEKMDKKLLWDVTILCEICYVGTEHLLTYKDSLLEVVQLVYDMKVKQGYMLATNLLKNCLIGWSTFYITEHRSVSHSFDEDPKTYLALDDWGATTDPWKLEISWHVPSKMELEACFDILDRFISPHLDKLKKYNGGLEDLSKEDLRKILKLLHDVLAGCYQLLPVEKKDLVDVPNDSPIDFTSWPVSIVESLPYYKTVMQQDDRVGWRHRIFEVVRKTLQTTLKEHEDDVKAICQIVHVYSQCALMHEGQKALFDQNWKVFSTYKTLMSDPLHKNKRRTRHCLVDRTSLQHSMRVLAVERSFYTNMHHSIMMDLIDMSTSHYMKVRQSAQSLFFHGLGLMPSNAYKHYLPVILKNLDKNQAVSHQKFKGSLYLLLGKMKSRQFLGYLHNWDVIRQTWPALIDAPHSDKLSVAKLYEKLAAKIQTSFNMMAIDVHFTDSCMQAAVNLFNSDSLPKVKDFNTSEATVRGITYCEQQNAQNRKVYLTLVNDLADLYDGGKLTWKHAQLVLGMLSLLLRYDIRPPTRIIKLYITLLLDDTLSIRRLAVACVASIMKQLKRNHVVLWKTVTEITSLSLSSTMCPGDRPDNAWHQFNSSDLPLTKEKFENTVFIDKTHWGYYCWPKHLKTYAPFDKQPKLNRSLAELDDDEVEVQNYFMDPEFVEKLIEYFCLENEKGKDKFDSKRMDLFRGLFRNFGDVFVPLFRPHIERLVQEKQETHQRCAAEIITGMVMGSKHWDFEKVESMWQWVIPVLRTAVANISSETMKDWDQAFGHLVQNRDPRRIHWVLRFLVEESETASPTALVEGSKLYVLQGGIHQQEWRVPELMHRILKLVECRLGHPYKNIRNRVGCFVASVFLYDIKLLGKQSAKRTPEIETLIASLLPKLESLLSEDTPPLSSASSESSVHSYPSTSSILESLEEFSMPVAMAVQEGGVSNLPPALIEQIQNGLKKLLPPGSPIPDISNLSHMQNVLPRDLLSSLAKESKNADDVREPVDDSMAMSVDTDNERSENIRIFKSILKWIVSAQRSMLQPFRTPLLKLLPVICKMYPVEQQAVQAVDEELHRDTRLCLSCFAQSLVQAEDIPDVLQAVENISTTTSWHARYSILPYIQVFVYSNLFAIQQSQQHVKSLESVIFYLLKDEQYEVCQMASVTLSGLIQCGVMKCSDDLLKHAYSLCRTRLKSKKQAAPESVPEGELQKRLLKRHSGVLILSACVLSSPYSVTDWMPQVLMKLSEHLHDPQPIQGTVQKTLSEFKRTHHDNWHEDKLKFSSDELATLTDLLVSPSYYA</sequence>
<dbReference type="InterPro" id="IPR055455">
    <property type="entry name" value="HEAT_PSME4"/>
</dbReference>
<comment type="similarity">
    <text evidence="3">Belongs to the BLM10 family.</text>
</comment>
<dbReference type="PANTHER" id="PTHR32170">
    <property type="entry name" value="PROTEASOME ACTIVATOR COMPLEX SUBUNIT 4"/>
    <property type="match status" value="1"/>
</dbReference>
<dbReference type="GO" id="GO:1990111">
    <property type="term" value="C:spermatoproteasome complex"/>
    <property type="evidence" value="ECO:0007669"/>
    <property type="project" value="TreeGrafter"/>
</dbReference>
<dbReference type="Pfam" id="PF23096">
    <property type="entry name" value="HEAT_PSME4"/>
    <property type="match status" value="1"/>
</dbReference>
<keyword evidence="4" id="KW-0963">Cytoplasm</keyword>
<name>A0A6F9DPZ3_9ASCI</name>
<keyword evidence="5" id="KW-0677">Repeat</keyword>
<dbReference type="InterPro" id="IPR032430">
    <property type="entry name" value="Blm10_mid"/>
</dbReference>